<dbReference type="InterPro" id="IPR007085">
    <property type="entry name" value="DNA/pantothenate-metab_flavo_C"/>
</dbReference>
<dbReference type="PANTHER" id="PTHR12290">
    <property type="entry name" value="CORNICHON-RELATED"/>
    <property type="match status" value="1"/>
</dbReference>
<reference evidence="3" key="1">
    <citation type="submission" date="2021-06" db="EMBL/GenBank/DDBJ databases">
        <authorList>
            <person name="Kallberg Y."/>
            <person name="Tangrot J."/>
            <person name="Rosling A."/>
        </authorList>
    </citation>
    <scope>NUCLEOTIDE SEQUENCE</scope>
    <source>
        <strain evidence="3">CL551</strain>
    </source>
</reference>
<dbReference type="Proteomes" id="UP000789342">
    <property type="component" value="Unassembled WGS sequence"/>
</dbReference>
<evidence type="ECO:0000313" key="4">
    <source>
        <dbReference type="Proteomes" id="UP000789342"/>
    </source>
</evidence>
<dbReference type="GO" id="GO:0015937">
    <property type="term" value="P:coenzyme A biosynthetic process"/>
    <property type="evidence" value="ECO:0007669"/>
    <property type="project" value="UniProtKB-ARBA"/>
</dbReference>
<feature type="non-terminal residue" evidence="3">
    <location>
        <position position="1"/>
    </location>
</feature>
<comment type="caution">
    <text evidence="3">The sequence shown here is derived from an EMBL/GenBank/DDBJ whole genome shotgun (WGS) entry which is preliminary data.</text>
</comment>
<dbReference type="GO" id="GO:0003824">
    <property type="term" value="F:catalytic activity"/>
    <property type="evidence" value="ECO:0007669"/>
    <property type="project" value="UniProtKB-ARBA"/>
</dbReference>
<proteinExistence type="inferred from homology"/>
<name>A0A9N9JB39_9GLOM</name>
<dbReference type="OrthoDB" id="70224at2759"/>
<keyword evidence="4" id="KW-1185">Reference proteome</keyword>
<evidence type="ECO:0000256" key="1">
    <source>
        <dbReference type="ARBA" id="ARBA00005703"/>
    </source>
</evidence>
<feature type="domain" description="DNA/pantothenate metabolism flavoprotein C-terminal" evidence="2">
    <location>
        <begin position="86"/>
        <end position="184"/>
    </location>
</feature>
<organism evidence="3 4">
    <name type="scientific">Acaulospora morrowiae</name>
    <dbReference type="NCBI Taxonomy" id="94023"/>
    <lineage>
        <taxon>Eukaryota</taxon>
        <taxon>Fungi</taxon>
        <taxon>Fungi incertae sedis</taxon>
        <taxon>Mucoromycota</taxon>
        <taxon>Glomeromycotina</taxon>
        <taxon>Glomeromycetes</taxon>
        <taxon>Diversisporales</taxon>
        <taxon>Acaulosporaceae</taxon>
        <taxon>Acaulospora</taxon>
    </lineage>
</organism>
<gene>
    <name evidence="3" type="ORF">AMORRO_LOCUS16384</name>
</gene>
<sequence length="188" mass="21845">MGYAVIFMHRQFSLQPYSRHYTHSTNCFLDFMELRNDGIIGVNPNHAQKMRLVLEKYRQAKKHEALLFIEFVTVTDYLFLLRSVTSIMSDLNERALYYLAAAVSDFFIPSQKMAQHKIQSGEGALTLKMDQVPKFLKPMVMNWVPRGFIVSFKLETDSNLLVDKARHALTRYGHQIVIGNLLETRKIE</sequence>
<dbReference type="EMBL" id="CAJVPV010044519">
    <property type="protein sequence ID" value="CAG8767610.1"/>
    <property type="molecule type" value="Genomic_DNA"/>
</dbReference>
<dbReference type="Gene3D" id="3.40.50.10300">
    <property type="entry name" value="CoaB-like"/>
    <property type="match status" value="1"/>
</dbReference>
<dbReference type="SUPFAM" id="SSF102645">
    <property type="entry name" value="CoaB-like"/>
    <property type="match status" value="1"/>
</dbReference>
<evidence type="ECO:0000259" key="2">
    <source>
        <dbReference type="Pfam" id="PF04127"/>
    </source>
</evidence>
<dbReference type="InterPro" id="IPR035929">
    <property type="entry name" value="CoaB-like_sf"/>
</dbReference>
<dbReference type="Pfam" id="PF04127">
    <property type="entry name" value="DFP"/>
    <property type="match status" value="1"/>
</dbReference>
<accession>A0A9N9JB39</accession>
<evidence type="ECO:0000313" key="3">
    <source>
        <dbReference type="EMBL" id="CAG8767610.1"/>
    </source>
</evidence>
<protein>
    <submittedName>
        <fullName evidence="3">6264_t:CDS:1</fullName>
    </submittedName>
</protein>
<dbReference type="AlphaFoldDB" id="A0A9N9JB39"/>
<comment type="similarity">
    <text evidence="1">Belongs to the PPC synthetase family.</text>
</comment>